<dbReference type="GO" id="GO:0005634">
    <property type="term" value="C:nucleus"/>
    <property type="evidence" value="ECO:0007669"/>
    <property type="project" value="UniProtKB-SubCell"/>
</dbReference>
<evidence type="ECO:0000259" key="12">
    <source>
        <dbReference type="SMART" id="SM01287"/>
    </source>
</evidence>
<dbReference type="SUPFAM" id="SSF50729">
    <property type="entry name" value="PH domain-like"/>
    <property type="match status" value="1"/>
</dbReference>
<keyword evidence="6" id="KW-0238">DNA-binding</keyword>
<dbReference type="InterPro" id="IPR011993">
    <property type="entry name" value="PH-like_dom_sf"/>
</dbReference>
<comment type="similarity">
    <text evidence="3">Belongs to the RTT106 family.</text>
</comment>
<keyword evidence="7" id="KW-0804">Transcription</keyword>
<keyword evidence="4" id="KW-0158">Chromosome</keyword>
<evidence type="ECO:0000256" key="1">
    <source>
        <dbReference type="ARBA" id="ARBA00004123"/>
    </source>
</evidence>
<comment type="caution">
    <text evidence="13">The sequence shown here is derived from an EMBL/GenBank/DDBJ whole genome shotgun (WGS) entry which is preliminary data.</text>
</comment>
<dbReference type="InterPro" id="IPR013719">
    <property type="entry name" value="RTT106/SPT16-like_middle_dom"/>
</dbReference>
<dbReference type="Gene3D" id="2.30.29.120">
    <property type="match status" value="1"/>
</dbReference>
<comment type="subcellular location">
    <subcellularLocation>
        <location evidence="2">Chromosome</location>
    </subcellularLocation>
    <subcellularLocation>
        <location evidence="1">Nucleus</location>
    </subcellularLocation>
</comment>
<dbReference type="Pfam" id="PF18469">
    <property type="entry name" value="PH_18"/>
    <property type="match status" value="1"/>
</dbReference>
<evidence type="ECO:0000256" key="5">
    <source>
        <dbReference type="ARBA" id="ARBA00023015"/>
    </source>
</evidence>
<dbReference type="PANTHER" id="PTHR45849">
    <property type="entry name" value="FACT COMPLEX SUBUNIT SSRP1"/>
    <property type="match status" value="1"/>
</dbReference>
<dbReference type="GO" id="GO:0031491">
    <property type="term" value="F:nucleosome binding"/>
    <property type="evidence" value="ECO:0007669"/>
    <property type="project" value="TreeGrafter"/>
</dbReference>
<dbReference type="Proteomes" id="UP000269276">
    <property type="component" value="Unassembled WGS sequence"/>
</dbReference>
<evidence type="ECO:0000256" key="9">
    <source>
        <dbReference type="ARBA" id="ARBA00037550"/>
    </source>
</evidence>
<dbReference type="Gene3D" id="2.30.29.30">
    <property type="entry name" value="Pleckstrin-homology domain (PH domain)/Phosphotyrosine-binding domain (PTB)"/>
    <property type="match status" value="1"/>
</dbReference>
<evidence type="ECO:0000256" key="7">
    <source>
        <dbReference type="ARBA" id="ARBA00023163"/>
    </source>
</evidence>
<evidence type="ECO:0000256" key="8">
    <source>
        <dbReference type="ARBA" id="ARBA00023242"/>
    </source>
</evidence>
<dbReference type="PANTHER" id="PTHR45849:SF3">
    <property type="entry name" value="HISTONE CHAPERONE RTT106"/>
    <property type="match status" value="1"/>
</dbReference>
<evidence type="ECO:0000256" key="6">
    <source>
        <dbReference type="ARBA" id="ARBA00023125"/>
    </source>
</evidence>
<dbReference type="InterPro" id="IPR050454">
    <property type="entry name" value="RTT106/SSRP1_HistChap/FACT"/>
</dbReference>
<dbReference type="OrthoDB" id="75754at2759"/>
<sequence length="441" mass="48707">MSDYKTAIQSVFPKPVCKRIESAVQQHPKPEELALLFHDVAYLTQQAGQKDEDQPTHAKKRKLDDGAAVPHTKGSSQPAAQSVDPASLTTILECKDISFQIPARKKLKLHAVRDSQDARRQEIRLVDQKTSVLEHSLPADQIEHAFCLPVPDKQQRQCNFVLLPKSGAVSPSGAPCEQVMFTLNEVAPQEAISAEQKAEEGDTLVSIAERDLNAMLAKYGKKITRPTEKEFASAIPQSHRKGEKAWHVKAHRGSKEGYLWFLSTGILFGFKKPITFFPFTSIDSISYTSVLQRTFNLVIAARDDPTQHQTDDAPEPEAKEIEFGMLDQQDFAGIDEYVKRHGLNDASMAAQRRAKMYNVNKEKKGDGEEGGEGNGTGEGEEESELQKAEQQLQDDEDEEEEDYVASGGESEGEGESSDEEGEGGEDAGEDEMDADEVSGEE</sequence>
<feature type="domain" description="Histone chaperone RTT106/FACT complex subunit SPT16-like middle" evidence="12">
    <location>
        <begin position="245"/>
        <end position="348"/>
    </location>
</feature>
<comment type="function">
    <text evidence="9">Histones H3 and H4 chaperone involved in the nucleosome formation and heterochromatin silencing. Required for the deposition of H3K56ac-carrying H3-H4 complex onto newly-replicated DNA. Plays a role in the transcriptional regulation of the cell-cycle dependent histone genes by creating a repressive structure at the core histone gene promoter.</text>
</comment>
<evidence type="ECO:0000256" key="2">
    <source>
        <dbReference type="ARBA" id="ARBA00004286"/>
    </source>
</evidence>
<evidence type="ECO:0000256" key="4">
    <source>
        <dbReference type="ARBA" id="ARBA00022454"/>
    </source>
</evidence>
<gene>
    <name evidence="13" type="ORF">D0863_00991</name>
</gene>
<accession>A0A3M7ENG9</accession>
<dbReference type="SMART" id="SM01287">
    <property type="entry name" value="Rtt106"/>
    <property type="match status" value="1"/>
</dbReference>
<evidence type="ECO:0000256" key="10">
    <source>
        <dbReference type="ARBA" id="ARBA00038654"/>
    </source>
</evidence>
<proteinExistence type="inferred from homology"/>
<dbReference type="VEuPathDB" id="FungiDB:BTJ68_14361"/>
<evidence type="ECO:0000256" key="3">
    <source>
        <dbReference type="ARBA" id="ARBA00006159"/>
    </source>
</evidence>
<dbReference type="AlphaFoldDB" id="A0A3M7ENG9"/>
<evidence type="ECO:0000256" key="11">
    <source>
        <dbReference type="SAM" id="MobiDB-lite"/>
    </source>
</evidence>
<dbReference type="GO" id="GO:0003677">
    <property type="term" value="F:DNA binding"/>
    <property type="evidence" value="ECO:0007669"/>
    <property type="project" value="UniProtKB-KW"/>
</dbReference>
<name>A0A3M7ENG9_HORWE</name>
<dbReference type="InterPro" id="IPR040770">
    <property type="entry name" value="Rtt106_PH"/>
</dbReference>
<organism evidence="13 14">
    <name type="scientific">Hortaea werneckii</name>
    <name type="common">Black yeast</name>
    <name type="synonym">Cladosporium werneckii</name>
    <dbReference type="NCBI Taxonomy" id="91943"/>
    <lineage>
        <taxon>Eukaryota</taxon>
        <taxon>Fungi</taxon>
        <taxon>Dikarya</taxon>
        <taxon>Ascomycota</taxon>
        <taxon>Pezizomycotina</taxon>
        <taxon>Dothideomycetes</taxon>
        <taxon>Dothideomycetidae</taxon>
        <taxon>Mycosphaerellales</taxon>
        <taxon>Teratosphaeriaceae</taxon>
        <taxon>Hortaea</taxon>
    </lineage>
</organism>
<feature type="compositionally biased region" description="Acidic residues" evidence="11">
    <location>
        <begin position="410"/>
        <end position="441"/>
    </location>
</feature>
<keyword evidence="5" id="KW-0805">Transcription regulation</keyword>
<comment type="subunit">
    <text evidence="10">Interacts with histones H3 and H4.</text>
</comment>
<dbReference type="EMBL" id="QWIP01000017">
    <property type="protein sequence ID" value="RMY77980.1"/>
    <property type="molecule type" value="Genomic_DNA"/>
</dbReference>
<dbReference type="Pfam" id="PF08512">
    <property type="entry name" value="Rttp106-like_middle"/>
    <property type="match status" value="1"/>
</dbReference>
<evidence type="ECO:0000313" key="14">
    <source>
        <dbReference type="Proteomes" id="UP000269276"/>
    </source>
</evidence>
<dbReference type="GO" id="GO:0005694">
    <property type="term" value="C:chromosome"/>
    <property type="evidence" value="ECO:0007669"/>
    <property type="project" value="UniProtKB-SubCell"/>
</dbReference>
<dbReference type="GO" id="GO:0042393">
    <property type="term" value="F:histone binding"/>
    <property type="evidence" value="ECO:0007669"/>
    <property type="project" value="TreeGrafter"/>
</dbReference>
<feature type="region of interest" description="Disordered" evidence="11">
    <location>
        <begin position="357"/>
        <end position="441"/>
    </location>
</feature>
<reference evidence="13 14" key="1">
    <citation type="journal article" date="2018" name="BMC Genomics">
        <title>Genomic evidence for intraspecific hybridization in a clonal and extremely halotolerant yeast.</title>
        <authorList>
            <person name="Gostincar C."/>
            <person name="Stajich J.E."/>
            <person name="Zupancic J."/>
            <person name="Zalar P."/>
            <person name="Gunde-Cimerman N."/>
        </authorList>
    </citation>
    <scope>NUCLEOTIDE SEQUENCE [LARGE SCALE GENOMIC DNA]</scope>
    <source>
        <strain evidence="13 14">EXF-2682</strain>
    </source>
</reference>
<protein>
    <recommendedName>
        <fullName evidence="12">Histone chaperone RTT106/FACT complex subunit SPT16-like middle domain-containing protein</fullName>
    </recommendedName>
</protein>
<evidence type="ECO:0000313" key="13">
    <source>
        <dbReference type="EMBL" id="RMY77980.1"/>
    </source>
</evidence>
<keyword evidence="8" id="KW-0539">Nucleus</keyword>
<feature type="region of interest" description="Disordered" evidence="11">
    <location>
        <begin position="46"/>
        <end position="82"/>
    </location>
</feature>
<feature type="compositionally biased region" description="Acidic residues" evidence="11">
    <location>
        <begin position="392"/>
        <end position="403"/>
    </location>
</feature>